<reference evidence="1 2" key="1">
    <citation type="submission" date="2020-08" db="EMBL/GenBank/DDBJ databases">
        <title>Genomic Encyclopedia of Type Strains, Phase IV (KMG-IV): sequencing the most valuable type-strain genomes for metagenomic binning, comparative biology and taxonomic classification.</title>
        <authorList>
            <person name="Goeker M."/>
        </authorList>
    </citation>
    <scope>NUCLEOTIDE SEQUENCE [LARGE SCALE GENOMIC DNA]</scope>
    <source>
        <strain evidence="1 2">DSM 22368</strain>
    </source>
</reference>
<dbReference type="InParanoid" id="A0A7X0JTZ2"/>
<comment type="caution">
    <text evidence="1">The sequence shown here is derived from an EMBL/GenBank/DDBJ whole genome shotgun (WGS) entry which is preliminary data.</text>
</comment>
<sequence length="98" mass="11050">MSLKKDKQKVLGEVFDEDRIRTFLDFEAPAGVDTDFYLLEKAYRGMKSENFATFLDMFVAEGRNVNALNTDGDSLLKLITQHKQSDEYIASLKAHGAA</sequence>
<organism evidence="1 2">
    <name type="scientific">Pseudoteredinibacter isoporae</name>
    <dbReference type="NCBI Taxonomy" id="570281"/>
    <lineage>
        <taxon>Bacteria</taxon>
        <taxon>Pseudomonadati</taxon>
        <taxon>Pseudomonadota</taxon>
        <taxon>Gammaproteobacteria</taxon>
        <taxon>Cellvibrionales</taxon>
        <taxon>Cellvibrionaceae</taxon>
        <taxon>Pseudoteredinibacter</taxon>
    </lineage>
</organism>
<evidence type="ECO:0008006" key="3">
    <source>
        <dbReference type="Google" id="ProtNLM"/>
    </source>
</evidence>
<dbReference type="EMBL" id="JACHHT010000001">
    <property type="protein sequence ID" value="MBB6521395.1"/>
    <property type="molecule type" value="Genomic_DNA"/>
</dbReference>
<evidence type="ECO:0000313" key="1">
    <source>
        <dbReference type="EMBL" id="MBB6521395.1"/>
    </source>
</evidence>
<dbReference type="InterPro" id="IPR047742">
    <property type="entry name" value="PA4642-like"/>
</dbReference>
<protein>
    <recommendedName>
        <fullName evidence="3">Aminopeptidase N</fullName>
    </recommendedName>
</protein>
<accession>A0A7X0JTZ2</accession>
<proteinExistence type="predicted"/>
<evidence type="ECO:0000313" key="2">
    <source>
        <dbReference type="Proteomes" id="UP000528457"/>
    </source>
</evidence>
<keyword evidence="2" id="KW-1185">Reference proteome</keyword>
<gene>
    <name evidence="1" type="ORF">HNR48_001673</name>
</gene>
<dbReference type="RefSeq" id="WP_166848591.1">
    <property type="nucleotide sequence ID" value="NZ_JAAONY010000001.1"/>
</dbReference>
<name>A0A7X0JTZ2_9GAMM</name>
<dbReference type="Proteomes" id="UP000528457">
    <property type="component" value="Unassembled WGS sequence"/>
</dbReference>
<dbReference type="AlphaFoldDB" id="A0A7X0JTZ2"/>
<dbReference type="NCBIfam" id="NF038106">
    <property type="entry name" value="gamma_NF038106"/>
    <property type="match status" value="1"/>
</dbReference>